<name>A0ACC0G535_9ERIC</name>
<accession>A0ACC0G535</accession>
<reference evidence="1 2" key="1">
    <citation type="journal article" date="2022" name="Plant J.">
        <title>Chromosome-level genome of Camellia lanceoleosa provides a valuable resource for understanding genome evolution and self-incompatibility.</title>
        <authorList>
            <person name="Gong W."/>
            <person name="Xiao S."/>
            <person name="Wang L."/>
            <person name="Liao Z."/>
            <person name="Chang Y."/>
            <person name="Mo W."/>
            <person name="Hu G."/>
            <person name="Li W."/>
            <person name="Zhao G."/>
            <person name="Zhu H."/>
            <person name="Hu X."/>
            <person name="Ji K."/>
            <person name="Xiang X."/>
            <person name="Song Q."/>
            <person name="Yuan D."/>
            <person name="Jin S."/>
            <person name="Zhang L."/>
        </authorList>
    </citation>
    <scope>NUCLEOTIDE SEQUENCE [LARGE SCALE GENOMIC DNA]</scope>
    <source>
        <strain evidence="1">SQ_2022a</strain>
    </source>
</reference>
<sequence>MIPNNSFLSLSLSLSINFLKKKKTREEDKMVVPDITEEEENQVAKQARQLSKGKRTLAQDLIPGESPSSSDLPKHVVVVMDALKEFTMEPLEWVLRNIALEASCSVTLLGVTPWLNIPLSSKTWSDVWTMDLEDLLSIPEKTEWKSDSKYQKVQKLIDLCQQYGVKLQMRAEMGYPLQLIVVEQIISLHATLVVFDRHHQRYSEYYAQRIPCNMVMMNEDGEVDMIKGRSLIDNVDPNTPEESPVSSAPTPTLIIAEHLKRIFKQRA</sequence>
<dbReference type="EMBL" id="CM045769">
    <property type="protein sequence ID" value="KAI7996039.1"/>
    <property type="molecule type" value="Genomic_DNA"/>
</dbReference>
<gene>
    <name evidence="1" type="ORF">LOK49_LG11G02156</name>
</gene>
<comment type="caution">
    <text evidence="1">The sequence shown here is derived from an EMBL/GenBank/DDBJ whole genome shotgun (WGS) entry which is preliminary data.</text>
</comment>
<keyword evidence="2" id="KW-1185">Reference proteome</keyword>
<dbReference type="Proteomes" id="UP001060215">
    <property type="component" value="Chromosome 12"/>
</dbReference>
<protein>
    <submittedName>
        <fullName evidence="1">Uncharacterized protein</fullName>
    </submittedName>
</protein>
<evidence type="ECO:0000313" key="1">
    <source>
        <dbReference type="EMBL" id="KAI7996039.1"/>
    </source>
</evidence>
<organism evidence="1 2">
    <name type="scientific">Camellia lanceoleosa</name>
    <dbReference type="NCBI Taxonomy" id="1840588"/>
    <lineage>
        <taxon>Eukaryota</taxon>
        <taxon>Viridiplantae</taxon>
        <taxon>Streptophyta</taxon>
        <taxon>Embryophyta</taxon>
        <taxon>Tracheophyta</taxon>
        <taxon>Spermatophyta</taxon>
        <taxon>Magnoliopsida</taxon>
        <taxon>eudicotyledons</taxon>
        <taxon>Gunneridae</taxon>
        <taxon>Pentapetalae</taxon>
        <taxon>asterids</taxon>
        <taxon>Ericales</taxon>
        <taxon>Theaceae</taxon>
        <taxon>Camellia</taxon>
    </lineage>
</organism>
<proteinExistence type="predicted"/>
<evidence type="ECO:0000313" key="2">
    <source>
        <dbReference type="Proteomes" id="UP001060215"/>
    </source>
</evidence>